<keyword evidence="4" id="KW-0804">Transcription</keyword>
<dbReference type="EMBL" id="NJGD01000014">
    <property type="protein sequence ID" value="PJR12835.1"/>
    <property type="molecule type" value="Genomic_DNA"/>
</dbReference>
<dbReference type="SUPFAM" id="SSF46785">
    <property type="entry name" value="Winged helix' DNA-binding domain"/>
    <property type="match status" value="1"/>
</dbReference>
<dbReference type="PANTHER" id="PTHR30126">
    <property type="entry name" value="HTH-TYPE TRANSCRIPTIONAL REGULATOR"/>
    <property type="match status" value="1"/>
</dbReference>
<evidence type="ECO:0000313" key="7">
    <source>
        <dbReference type="EMBL" id="PJR12835.1"/>
    </source>
</evidence>
<dbReference type="PANTHER" id="PTHR30126:SF91">
    <property type="entry name" value="LYSR FAMILY TRANSCRIPTIONAL REGULATOR"/>
    <property type="match status" value="1"/>
</dbReference>
<proteinExistence type="inferred from homology"/>
<accession>A0A2J0YX30</accession>
<evidence type="ECO:0000256" key="1">
    <source>
        <dbReference type="ARBA" id="ARBA00009437"/>
    </source>
</evidence>
<dbReference type="PRINTS" id="PR00039">
    <property type="entry name" value="HTHLYSR"/>
</dbReference>
<dbReference type="Pfam" id="PF00126">
    <property type="entry name" value="HTH_1"/>
    <property type="match status" value="1"/>
</dbReference>
<evidence type="ECO:0000256" key="2">
    <source>
        <dbReference type="ARBA" id="ARBA00023015"/>
    </source>
</evidence>
<dbReference type="InterPro" id="IPR000847">
    <property type="entry name" value="LysR_HTH_N"/>
</dbReference>
<evidence type="ECO:0000256" key="3">
    <source>
        <dbReference type="ARBA" id="ARBA00023125"/>
    </source>
</evidence>
<sequence length="90" mass="9513">MQPHPTLDQLQVFLAVVEKGSFSAASRALNRTQSVVSYTIANLEAQLGVALFGRSGTKRPQLTEAGRSVLRPRAQTGRAPSPPAPGLQGC</sequence>
<keyword evidence="3" id="KW-0238">DNA-binding</keyword>
<comment type="caution">
    <text evidence="7">The sequence shown here is derived from an EMBL/GenBank/DDBJ whole genome shotgun (WGS) entry which is preliminary data.</text>
</comment>
<name>A0A2J0YX30_RHIML</name>
<feature type="domain" description="HTH lysR-type" evidence="6">
    <location>
        <begin position="5"/>
        <end position="63"/>
    </location>
</feature>
<dbReference type="Proteomes" id="UP000231987">
    <property type="component" value="Unassembled WGS sequence"/>
</dbReference>
<feature type="region of interest" description="Disordered" evidence="5">
    <location>
        <begin position="56"/>
        <end position="90"/>
    </location>
</feature>
<organism evidence="7 8">
    <name type="scientific">Rhizobium meliloti</name>
    <name type="common">Ensifer meliloti</name>
    <name type="synonym">Sinorhizobium meliloti</name>
    <dbReference type="NCBI Taxonomy" id="382"/>
    <lineage>
        <taxon>Bacteria</taxon>
        <taxon>Pseudomonadati</taxon>
        <taxon>Pseudomonadota</taxon>
        <taxon>Alphaproteobacteria</taxon>
        <taxon>Hyphomicrobiales</taxon>
        <taxon>Rhizobiaceae</taxon>
        <taxon>Sinorhizobium/Ensifer group</taxon>
        <taxon>Sinorhizobium</taxon>
    </lineage>
</organism>
<keyword evidence="2" id="KW-0805">Transcription regulation</keyword>
<evidence type="ECO:0000313" key="8">
    <source>
        <dbReference type="Proteomes" id="UP000231987"/>
    </source>
</evidence>
<dbReference type="InterPro" id="IPR036388">
    <property type="entry name" value="WH-like_DNA-bd_sf"/>
</dbReference>
<protein>
    <recommendedName>
        <fullName evidence="6">HTH lysR-type domain-containing protein</fullName>
    </recommendedName>
</protein>
<dbReference type="Gene3D" id="1.10.10.10">
    <property type="entry name" value="Winged helix-like DNA-binding domain superfamily/Winged helix DNA-binding domain"/>
    <property type="match status" value="1"/>
</dbReference>
<dbReference type="PROSITE" id="PS50931">
    <property type="entry name" value="HTH_LYSR"/>
    <property type="match status" value="1"/>
</dbReference>
<dbReference type="GO" id="GO:0000976">
    <property type="term" value="F:transcription cis-regulatory region binding"/>
    <property type="evidence" value="ECO:0007669"/>
    <property type="project" value="TreeGrafter"/>
</dbReference>
<dbReference type="GO" id="GO:0003700">
    <property type="term" value="F:DNA-binding transcription factor activity"/>
    <property type="evidence" value="ECO:0007669"/>
    <property type="project" value="InterPro"/>
</dbReference>
<evidence type="ECO:0000256" key="4">
    <source>
        <dbReference type="ARBA" id="ARBA00023163"/>
    </source>
</evidence>
<dbReference type="AlphaFoldDB" id="A0A2J0YX30"/>
<comment type="similarity">
    <text evidence="1">Belongs to the LysR transcriptional regulatory family.</text>
</comment>
<evidence type="ECO:0000256" key="5">
    <source>
        <dbReference type="SAM" id="MobiDB-lite"/>
    </source>
</evidence>
<evidence type="ECO:0000259" key="6">
    <source>
        <dbReference type="PROSITE" id="PS50931"/>
    </source>
</evidence>
<reference evidence="7 8" key="1">
    <citation type="submission" date="2017-06" db="EMBL/GenBank/DDBJ databases">
        <title>Ensifer strains isolated from leguminous trees and herbs display diverse denitrification phenotypes with some acting as strong N2O sinks.</title>
        <authorList>
            <person name="Woliy K."/>
            <person name="Mania D."/>
            <person name="Bakken L.R."/>
            <person name="Frostegard A."/>
        </authorList>
    </citation>
    <scope>NUCLEOTIDE SEQUENCE [LARGE SCALE GENOMIC DNA]</scope>
    <source>
        <strain evidence="7 8">AC50a</strain>
    </source>
</reference>
<dbReference type="FunFam" id="1.10.10.10:FF:000001">
    <property type="entry name" value="LysR family transcriptional regulator"/>
    <property type="match status" value="1"/>
</dbReference>
<feature type="compositionally biased region" description="Pro residues" evidence="5">
    <location>
        <begin position="80"/>
        <end position="90"/>
    </location>
</feature>
<dbReference type="InterPro" id="IPR036390">
    <property type="entry name" value="WH_DNA-bd_sf"/>
</dbReference>
<gene>
    <name evidence="7" type="ORF">CEJ86_25020</name>
</gene>